<protein>
    <submittedName>
        <fullName evidence="2">Uncharacterized protein</fullName>
    </submittedName>
</protein>
<organism evidence="2 3">
    <name type="scientific">Ilyodon furcidens</name>
    <name type="common">goldbreast splitfin</name>
    <dbReference type="NCBI Taxonomy" id="33524"/>
    <lineage>
        <taxon>Eukaryota</taxon>
        <taxon>Metazoa</taxon>
        <taxon>Chordata</taxon>
        <taxon>Craniata</taxon>
        <taxon>Vertebrata</taxon>
        <taxon>Euteleostomi</taxon>
        <taxon>Actinopterygii</taxon>
        <taxon>Neopterygii</taxon>
        <taxon>Teleostei</taxon>
        <taxon>Neoteleostei</taxon>
        <taxon>Acanthomorphata</taxon>
        <taxon>Ovalentaria</taxon>
        <taxon>Atherinomorphae</taxon>
        <taxon>Cyprinodontiformes</taxon>
        <taxon>Goodeidae</taxon>
        <taxon>Ilyodon</taxon>
    </lineage>
</organism>
<sequence>MDKSTETPPEYANQVLAGRTRTPNCTSPKSTEMNQQNSGTKFYGPMRQRLIYSSAGKSTLGEVLSMIPNKLVCENPMVNTDNAISLAPMVSAGTGLLIFSDDAVCGGSSNAHSEVYRKFFPLINRKMQPH</sequence>
<reference evidence="2 3" key="1">
    <citation type="submission" date="2021-06" db="EMBL/GenBank/DDBJ databases">
        <authorList>
            <person name="Palmer J.M."/>
        </authorList>
    </citation>
    <scope>NUCLEOTIDE SEQUENCE [LARGE SCALE GENOMIC DNA]</scope>
    <source>
        <strain evidence="3">if_2019</strain>
        <tissue evidence="2">Muscle</tissue>
    </source>
</reference>
<proteinExistence type="predicted"/>
<gene>
    <name evidence="2" type="ORF">ILYODFUR_008096</name>
</gene>
<evidence type="ECO:0000313" key="2">
    <source>
        <dbReference type="EMBL" id="MEQ2232132.1"/>
    </source>
</evidence>
<dbReference type="EMBL" id="JAHRIQ010035291">
    <property type="protein sequence ID" value="MEQ2232132.1"/>
    <property type="molecule type" value="Genomic_DNA"/>
</dbReference>
<keyword evidence="3" id="KW-1185">Reference proteome</keyword>
<evidence type="ECO:0000256" key="1">
    <source>
        <dbReference type="SAM" id="MobiDB-lite"/>
    </source>
</evidence>
<accession>A0ABV0TKW0</accession>
<comment type="caution">
    <text evidence="2">The sequence shown here is derived from an EMBL/GenBank/DDBJ whole genome shotgun (WGS) entry which is preliminary data.</text>
</comment>
<evidence type="ECO:0000313" key="3">
    <source>
        <dbReference type="Proteomes" id="UP001482620"/>
    </source>
</evidence>
<feature type="region of interest" description="Disordered" evidence="1">
    <location>
        <begin position="1"/>
        <end position="41"/>
    </location>
</feature>
<dbReference type="Proteomes" id="UP001482620">
    <property type="component" value="Unassembled WGS sequence"/>
</dbReference>
<feature type="compositionally biased region" description="Polar residues" evidence="1">
    <location>
        <begin position="21"/>
        <end position="40"/>
    </location>
</feature>
<name>A0ABV0TKW0_9TELE</name>